<keyword evidence="8" id="KW-1133">Transmembrane helix</keyword>
<dbReference type="NCBIfam" id="TIGR01813">
    <property type="entry name" value="flavo_cyto_c"/>
    <property type="match status" value="1"/>
</dbReference>
<keyword evidence="8" id="KW-0472">Membrane</keyword>
<keyword evidence="4" id="KW-0560">Oxidoreductase</keyword>
<dbReference type="EMBL" id="OVEO01000007">
    <property type="protein sequence ID" value="SPQ97203.1"/>
    <property type="molecule type" value="Genomic_DNA"/>
</dbReference>
<dbReference type="InterPro" id="IPR036188">
    <property type="entry name" value="FAD/NAD-bd_sf"/>
</dbReference>
<dbReference type="EC" id="1.3.1.6" evidence="6"/>
<organism evidence="10 11">
    <name type="scientific">Plasmodiophora brassicae</name>
    <name type="common">Clubroot disease agent</name>
    <dbReference type="NCBI Taxonomy" id="37360"/>
    <lineage>
        <taxon>Eukaryota</taxon>
        <taxon>Sar</taxon>
        <taxon>Rhizaria</taxon>
        <taxon>Endomyxa</taxon>
        <taxon>Phytomyxea</taxon>
        <taxon>Plasmodiophorida</taxon>
        <taxon>Plasmodiophoridae</taxon>
        <taxon>Plasmodiophora</taxon>
    </lineage>
</organism>
<dbReference type="FunFam" id="3.90.700.10:FF:000007">
    <property type="entry name" value="NADH-dependent fumarate reductase"/>
    <property type="match status" value="1"/>
</dbReference>
<dbReference type="SUPFAM" id="SSF56425">
    <property type="entry name" value="Succinate dehydrogenase/fumarate reductase flavoprotein, catalytic domain"/>
    <property type="match status" value="1"/>
</dbReference>
<dbReference type="Gene3D" id="3.50.50.60">
    <property type="entry name" value="FAD/NAD(P)-binding domain"/>
    <property type="match status" value="1"/>
</dbReference>
<keyword evidence="10" id="KW-0496">Mitochondrion</keyword>
<evidence type="ECO:0000256" key="7">
    <source>
        <dbReference type="ARBA" id="ARBA00077246"/>
    </source>
</evidence>
<evidence type="ECO:0000256" key="4">
    <source>
        <dbReference type="ARBA" id="ARBA00023002"/>
    </source>
</evidence>
<dbReference type="InterPro" id="IPR010960">
    <property type="entry name" value="Flavocytochrome_c"/>
</dbReference>
<evidence type="ECO:0000256" key="3">
    <source>
        <dbReference type="ARBA" id="ARBA00022827"/>
    </source>
</evidence>
<dbReference type="Gene3D" id="3.90.700.10">
    <property type="entry name" value="Succinate dehydrogenase/fumarate reductase flavoprotein, catalytic domain"/>
    <property type="match status" value="1"/>
</dbReference>
<protein>
    <recommendedName>
        <fullName evidence="6">fumarate reductase (NADH)</fullName>
        <ecNumber evidence="6">1.3.1.6</ecNumber>
    </recommendedName>
    <alternativeName>
        <fullName evidence="7">NADH-dependent fumarate reductase</fullName>
    </alternativeName>
</protein>
<dbReference type="Pfam" id="PF00890">
    <property type="entry name" value="FAD_binding_2"/>
    <property type="match status" value="1"/>
</dbReference>
<dbReference type="AlphaFoldDB" id="A0A3P3YAL0"/>
<name>A0A3P3YAL0_PLABS</name>
<dbReference type="Proteomes" id="UP000290189">
    <property type="component" value="Unassembled WGS sequence"/>
</dbReference>
<dbReference type="PRINTS" id="PR00368">
    <property type="entry name" value="FADPNR"/>
</dbReference>
<evidence type="ECO:0000256" key="1">
    <source>
        <dbReference type="ARBA" id="ARBA00001974"/>
    </source>
</evidence>
<comment type="cofactor">
    <cofactor evidence="1">
        <name>FAD</name>
        <dbReference type="ChEBI" id="CHEBI:57692"/>
    </cofactor>
</comment>
<feature type="domain" description="FAD-dependent oxidoreductase 2 FAD-binding" evidence="9">
    <location>
        <begin position="49"/>
        <end position="463"/>
    </location>
</feature>
<gene>
    <name evidence="10" type="ORF">PLBR_LOCUS4418</name>
</gene>
<feature type="transmembrane region" description="Helical" evidence="8">
    <location>
        <begin position="53"/>
        <end position="76"/>
    </location>
</feature>
<sequence>MRRRSESTRRRSHRILAAPPPLVLVAIALAIGAAIVARTMATMRAPVYDVAVVGGGLAGMVAALEASSAGAGIVLVDKEARLGGNSAKASSGINTAVDEGDVPDFIADTVRSGKGHSNSDLVKVLVEQSRAAFAFLKESTGLDLSSVTQLGGHSLPRTHRNPTGPNVGYAITSALIARIQSSPRITVRLASPVASLSPTPDRFVLSFADGSTATAKAVVVTTGGFAANSDLLREHAPNVSDLPTTNGPWANGDGLRLISNAALVDMDQVQVHPTGLVDAADPTGRVKFLAPEALRGVGGILVNDAGRRFVNELATRDVVSRAILDQHGAHAFLVLDRAACDRFGQSTIAFYVKRGLAHRFTSAGETELGAALAEALDRFGRSAAGDLDDEFGRTVFPEKVTGANDEVIVMEVVPSVHYTMGGIRIDTRARILDQQGRVIPRAYAAGEVTGGVHGGNRLGGNSLLECVVFGRIAGRQAAEESRQ</sequence>
<dbReference type="PANTHER" id="PTHR43400">
    <property type="entry name" value="FUMARATE REDUCTASE"/>
    <property type="match status" value="1"/>
</dbReference>
<evidence type="ECO:0000256" key="5">
    <source>
        <dbReference type="ARBA" id="ARBA00050832"/>
    </source>
</evidence>
<evidence type="ECO:0000256" key="6">
    <source>
        <dbReference type="ARBA" id="ARBA00067004"/>
    </source>
</evidence>
<feature type="transmembrane region" description="Helical" evidence="8">
    <location>
        <begin position="21"/>
        <end position="41"/>
    </location>
</feature>
<evidence type="ECO:0000313" key="11">
    <source>
        <dbReference type="Proteomes" id="UP000290189"/>
    </source>
</evidence>
<keyword evidence="2" id="KW-0285">Flavoprotein</keyword>
<dbReference type="SUPFAM" id="SSF51905">
    <property type="entry name" value="FAD/NAD(P)-binding domain"/>
    <property type="match status" value="1"/>
</dbReference>
<proteinExistence type="predicted"/>
<dbReference type="GO" id="GO:0016156">
    <property type="term" value="F:fumarate reductase (NADH) activity"/>
    <property type="evidence" value="ECO:0007669"/>
    <property type="project" value="UniProtKB-EC"/>
</dbReference>
<geneLocation type="mitochondrion" evidence="10"/>
<dbReference type="InterPro" id="IPR027477">
    <property type="entry name" value="Succ_DH/fumarate_Rdtase_cat_sf"/>
</dbReference>
<keyword evidence="8" id="KW-0812">Transmembrane</keyword>
<reference evidence="10 11" key="1">
    <citation type="submission" date="2018-03" db="EMBL/GenBank/DDBJ databases">
        <authorList>
            <person name="Fogelqvist J."/>
        </authorList>
    </citation>
    <scope>NUCLEOTIDE SEQUENCE [LARGE SCALE GENOMIC DNA]</scope>
</reference>
<evidence type="ECO:0000313" key="10">
    <source>
        <dbReference type="EMBL" id="SPQ97203.1"/>
    </source>
</evidence>
<dbReference type="InterPro" id="IPR003953">
    <property type="entry name" value="FAD-dep_OxRdtase_2_FAD-bd"/>
</dbReference>
<evidence type="ECO:0000256" key="8">
    <source>
        <dbReference type="SAM" id="Phobius"/>
    </source>
</evidence>
<evidence type="ECO:0000259" key="9">
    <source>
        <dbReference type="Pfam" id="PF00890"/>
    </source>
</evidence>
<dbReference type="PANTHER" id="PTHR43400:SF7">
    <property type="entry name" value="FAD-DEPENDENT OXIDOREDUCTASE 2 FAD BINDING DOMAIN-CONTAINING PROTEIN"/>
    <property type="match status" value="1"/>
</dbReference>
<accession>A0A3P3YAL0</accession>
<dbReference type="GO" id="GO:0010181">
    <property type="term" value="F:FMN binding"/>
    <property type="evidence" value="ECO:0007669"/>
    <property type="project" value="InterPro"/>
</dbReference>
<dbReference type="InterPro" id="IPR050315">
    <property type="entry name" value="FAD-oxidoreductase_2"/>
</dbReference>
<keyword evidence="3" id="KW-0274">FAD</keyword>
<comment type="catalytic activity">
    <reaction evidence="5">
        <text>succinate + NAD(+) = fumarate + NADH + H(+)</text>
        <dbReference type="Rhea" id="RHEA:18281"/>
        <dbReference type="ChEBI" id="CHEBI:15378"/>
        <dbReference type="ChEBI" id="CHEBI:29806"/>
        <dbReference type="ChEBI" id="CHEBI:30031"/>
        <dbReference type="ChEBI" id="CHEBI:57540"/>
        <dbReference type="ChEBI" id="CHEBI:57945"/>
        <dbReference type="EC" id="1.3.1.6"/>
    </reaction>
</comment>
<evidence type="ECO:0000256" key="2">
    <source>
        <dbReference type="ARBA" id="ARBA00022630"/>
    </source>
</evidence>